<accession>B3LZB6</accession>
<evidence type="ECO:0000256" key="2">
    <source>
        <dbReference type="ARBA" id="ARBA00022694"/>
    </source>
</evidence>
<dbReference type="EMBL" id="CH902617">
    <property type="protein sequence ID" value="EDV44095.1"/>
    <property type="molecule type" value="Genomic_DNA"/>
</dbReference>
<dbReference type="KEGG" id="dan:6501590"/>
<dbReference type="GO" id="GO:0001682">
    <property type="term" value="P:tRNA 5'-leader removal"/>
    <property type="evidence" value="ECO:0007669"/>
    <property type="project" value="InterPro"/>
</dbReference>
<dbReference type="GO" id="GO:0033204">
    <property type="term" value="F:ribonuclease P RNA binding"/>
    <property type="evidence" value="ECO:0007669"/>
    <property type="project" value="TreeGrafter"/>
</dbReference>
<dbReference type="InterPro" id="IPR002759">
    <property type="entry name" value="Pop5/Rpp14/Rnp2-like"/>
</dbReference>
<dbReference type="FunCoup" id="B3LZB6">
    <property type="interactions" value="12"/>
</dbReference>
<dbReference type="InParanoid" id="B3LZB6"/>
<dbReference type="AlphaFoldDB" id="B3LZB6"/>
<dbReference type="GO" id="GO:0005730">
    <property type="term" value="C:nucleolus"/>
    <property type="evidence" value="ECO:0007669"/>
    <property type="project" value="TreeGrafter"/>
</dbReference>
<name>B3LZB6_DROAN</name>
<keyword evidence="4" id="KW-1185">Reference proteome</keyword>
<organism evidence="3 4">
    <name type="scientific">Drosophila ananassae</name>
    <name type="common">Fruit fly</name>
    <dbReference type="NCBI Taxonomy" id="7217"/>
    <lineage>
        <taxon>Eukaryota</taxon>
        <taxon>Metazoa</taxon>
        <taxon>Ecdysozoa</taxon>
        <taxon>Arthropoda</taxon>
        <taxon>Hexapoda</taxon>
        <taxon>Insecta</taxon>
        <taxon>Pterygota</taxon>
        <taxon>Neoptera</taxon>
        <taxon>Endopterygota</taxon>
        <taxon>Diptera</taxon>
        <taxon>Brachycera</taxon>
        <taxon>Muscomorpha</taxon>
        <taxon>Ephydroidea</taxon>
        <taxon>Drosophilidae</taxon>
        <taxon>Drosophila</taxon>
        <taxon>Sophophora</taxon>
    </lineage>
</organism>
<gene>
    <name evidence="3" type="primary">Dana\GF18821</name>
    <name evidence="3" type="synonym">dana_GLEANR_20077</name>
    <name evidence="3" type="ORF">GF18821</name>
</gene>
<dbReference type="PANTHER" id="PTHR15441:SF1">
    <property type="entry name" value="RIBONUCLEASE P PROTEIN SUBUNIT P14"/>
    <property type="match status" value="1"/>
</dbReference>
<dbReference type="CTD" id="5740224"/>
<reference evidence="3 4" key="1">
    <citation type="journal article" date="2007" name="Nature">
        <title>Evolution of genes and genomes on the Drosophila phylogeny.</title>
        <authorList>
            <consortium name="Drosophila 12 Genomes Consortium"/>
            <person name="Clark A.G."/>
            <person name="Eisen M.B."/>
            <person name="Smith D.R."/>
            <person name="Bergman C.M."/>
            <person name="Oliver B."/>
            <person name="Markow T.A."/>
            <person name="Kaufman T.C."/>
            <person name="Kellis M."/>
            <person name="Gelbart W."/>
            <person name="Iyer V.N."/>
            <person name="Pollard D.A."/>
            <person name="Sackton T.B."/>
            <person name="Larracuente A.M."/>
            <person name="Singh N.D."/>
            <person name="Abad J.P."/>
            <person name="Abt D.N."/>
            <person name="Adryan B."/>
            <person name="Aguade M."/>
            <person name="Akashi H."/>
            <person name="Anderson W.W."/>
            <person name="Aquadro C.F."/>
            <person name="Ardell D.H."/>
            <person name="Arguello R."/>
            <person name="Artieri C.G."/>
            <person name="Barbash D.A."/>
            <person name="Barker D."/>
            <person name="Barsanti P."/>
            <person name="Batterham P."/>
            <person name="Batzoglou S."/>
            <person name="Begun D."/>
            <person name="Bhutkar A."/>
            <person name="Blanco E."/>
            <person name="Bosak S.A."/>
            <person name="Bradley R.K."/>
            <person name="Brand A.D."/>
            <person name="Brent M.R."/>
            <person name="Brooks A.N."/>
            <person name="Brown R.H."/>
            <person name="Butlin R.K."/>
            <person name="Caggese C."/>
            <person name="Calvi B.R."/>
            <person name="Bernardo de Carvalho A."/>
            <person name="Caspi A."/>
            <person name="Castrezana S."/>
            <person name="Celniker S.E."/>
            <person name="Chang J.L."/>
            <person name="Chapple C."/>
            <person name="Chatterji S."/>
            <person name="Chinwalla A."/>
            <person name="Civetta A."/>
            <person name="Clifton S.W."/>
            <person name="Comeron J.M."/>
            <person name="Costello J.C."/>
            <person name="Coyne J.A."/>
            <person name="Daub J."/>
            <person name="David R.G."/>
            <person name="Delcher A.L."/>
            <person name="Delehaunty K."/>
            <person name="Do C.B."/>
            <person name="Ebling H."/>
            <person name="Edwards K."/>
            <person name="Eickbush T."/>
            <person name="Evans J.D."/>
            <person name="Filipski A."/>
            <person name="Findeiss S."/>
            <person name="Freyhult E."/>
            <person name="Fulton L."/>
            <person name="Fulton R."/>
            <person name="Garcia A.C."/>
            <person name="Gardiner A."/>
            <person name="Garfield D.A."/>
            <person name="Garvin B.E."/>
            <person name="Gibson G."/>
            <person name="Gilbert D."/>
            <person name="Gnerre S."/>
            <person name="Godfrey J."/>
            <person name="Good R."/>
            <person name="Gotea V."/>
            <person name="Gravely B."/>
            <person name="Greenberg A.J."/>
            <person name="Griffiths-Jones S."/>
            <person name="Gross S."/>
            <person name="Guigo R."/>
            <person name="Gustafson E.A."/>
            <person name="Haerty W."/>
            <person name="Hahn M.W."/>
            <person name="Halligan D.L."/>
            <person name="Halpern A.L."/>
            <person name="Halter G.M."/>
            <person name="Han M.V."/>
            <person name="Heger A."/>
            <person name="Hillier L."/>
            <person name="Hinrichs A.S."/>
            <person name="Holmes I."/>
            <person name="Hoskins R.A."/>
            <person name="Hubisz M.J."/>
            <person name="Hultmark D."/>
            <person name="Huntley M.A."/>
            <person name="Jaffe D.B."/>
            <person name="Jagadeeshan S."/>
            <person name="Jeck W.R."/>
            <person name="Johnson J."/>
            <person name="Jones C.D."/>
            <person name="Jordan W.C."/>
            <person name="Karpen G.H."/>
            <person name="Kataoka E."/>
            <person name="Keightley P.D."/>
            <person name="Kheradpour P."/>
            <person name="Kirkness E.F."/>
            <person name="Koerich L.B."/>
            <person name="Kristiansen K."/>
            <person name="Kudrna D."/>
            <person name="Kulathinal R.J."/>
            <person name="Kumar S."/>
            <person name="Kwok R."/>
            <person name="Lander E."/>
            <person name="Langley C.H."/>
            <person name="Lapoint R."/>
            <person name="Lazzaro B.P."/>
            <person name="Lee S.J."/>
            <person name="Levesque L."/>
            <person name="Li R."/>
            <person name="Lin C.F."/>
            <person name="Lin M.F."/>
            <person name="Lindblad-Toh K."/>
            <person name="Llopart A."/>
            <person name="Long M."/>
            <person name="Low L."/>
            <person name="Lozovsky E."/>
            <person name="Lu J."/>
            <person name="Luo M."/>
            <person name="Machado C.A."/>
            <person name="Makalowski W."/>
            <person name="Marzo M."/>
            <person name="Matsuda M."/>
            <person name="Matzkin L."/>
            <person name="McAllister B."/>
            <person name="McBride C.S."/>
            <person name="McKernan B."/>
            <person name="McKernan K."/>
            <person name="Mendez-Lago M."/>
            <person name="Minx P."/>
            <person name="Mollenhauer M.U."/>
            <person name="Montooth K."/>
            <person name="Mount S.M."/>
            <person name="Mu X."/>
            <person name="Myers E."/>
            <person name="Negre B."/>
            <person name="Newfeld S."/>
            <person name="Nielsen R."/>
            <person name="Noor M.A."/>
            <person name="O'Grady P."/>
            <person name="Pachter L."/>
            <person name="Papaceit M."/>
            <person name="Parisi M.J."/>
            <person name="Parisi M."/>
            <person name="Parts L."/>
            <person name="Pedersen J.S."/>
            <person name="Pesole G."/>
            <person name="Phillippy A.M."/>
            <person name="Ponting C.P."/>
            <person name="Pop M."/>
            <person name="Porcelli D."/>
            <person name="Powell J.R."/>
            <person name="Prohaska S."/>
            <person name="Pruitt K."/>
            <person name="Puig M."/>
            <person name="Quesneville H."/>
            <person name="Ram K.R."/>
            <person name="Rand D."/>
            <person name="Rasmussen M.D."/>
            <person name="Reed L.K."/>
            <person name="Reenan R."/>
            <person name="Reily A."/>
            <person name="Remington K.A."/>
            <person name="Rieger T.T."/>
            <person name="Ritchie M.G."/>
            <person name="Robin C."/>
            <person name="Rogers Y.H."/>
            <person name="Rohde C."/>
            <person name="Rozas J."/>
            <person name="Rubenfield M.J."/>
            <person name="Ruiz A."/>
            <person name="Russo S."/>
            <person name="Salzberg S.L."/>
            <person name="Sanchez-Gracia A."/>
            <person name="Saranga D.J."/>
            <person name="Sato H."/>
            <person name="Schaeffer S.W."/>
            <person name="Schatz M.C."/>
            <person name="Schlenke T."/>
            <person name="Schwartz R."/>
            <person name="Segarra C."/>
            <person name="Singh R.S."/>
            <person name="Sirot L."/>
            <person name="Sirota M."/>
            <person name="Sisneros N.B."/>
            <person name="Smith C.D."/>
            <person name="Smith T.F."/>
            <person name="Spieth J."/>
            <person name="Stage D.E."/>
            <person name="Stark A."/>
            <person name="Stephan W."/>
            <person name="Strausberg R.L."/>
            <person name="Strempel S."/>
            <person name="Sturgill D."/>
            <person name="Sutton G."/>
            <person name="Sutton G.G."/>
            <person name="Tao W."/>
            <person name="Teichmann S."/>
            <person name="Tobari Y.N."/>
            <person name="Tomimura Y."/>
            <person name="Tsolas J.M."/>
            <person name="Valente V.L."/>
            <person name="Venter E."/>
            <person name="Venter J.C."/>
            <person name="Vicario S."/>
            <person name="Vieira F.G."/>
            <person name="Vilella A.J."/>
            <person name="Villasante A."/>
            <person name="Walenz B."/>
            <person name="Wang J."/>
            <person name="Wasserman M."/>
            <person name="Watts T."/>
            <person name="Wilson D."/>
            <person name="Wilson R.K."/>
            <person name="Wing R.A."/>
            <person name="Wolfner M.F."/>
            <person name="Wong A."/>
            <person name="Wong G.K."/>
            <person name="Wu C.I."/>
            <person name="Wu G."/>
            <person name="Yamamoto D."/>
            <person name="Yang H.P."/>
            <person name="Yang S.P."/>
            <person name="Yorke J.A."/>
            <person name="Yoshida K."/>
            <person name="Zdobnov E."/>
            <person name="Zhang P."/>
            <person name="Zhang Y."/>
            <person name="Zimin A.V."/>
            <person name="Baldwin J."/>
            <person name="Abdouelleil A."/>
            <person name="Abdulkadir J."/>
            <person name="Abebe A."/>
            <person name="Abera B."/>
            <person name="Abreu J."/>
            <person name="Acer S.C."/>
            <person name="Aftuck L."/>
            <person name="Alexander A."/>
            <person name="An P."/>
            <person name="Anderson E."/>
            <person name="Anderson S."/>
            <person name="Arachi H."/>
            <person name="Azer M."/>
            <person name="Bachantsang P."/>
            <person name="Barry A."/>
            <person name="Bayul T."/>
            <person name="Berlin A."/>
            <person name="Bessette D."/>
            <person name="Bloom T."/>
            <person name="Blye J."/>
            <person name="Boguslavskiy L."/>
            <person name="Bonnet C."/>
            <person name="Boukhgalter B."/>
            <person name="Bourzgui I."/>
            <person name="Brown A."/>
            <person name="Cahill P."/>
            <person name="Channer S."/>
            <person name="Cheshatsang Y."/>
            <person name="Chuda L."/>
            <person name="Citroen M."/>
            <person name="Collymore A."/>
            <person name="Cooke P."/>
            <person name="Costello M."/>
            <person name="D'Aco K."/>
            <person name="Daza R."/>
            <person name="De Haan G."/>
            <person name="DeGray S."/>
            <person name="DeMaso C."/>
            <person name="Dhargay N."/>
            <person name="Dooley K."/>
            <person name="Dooley E."/>
            <person name="Doricent M."/>
            <person name="Dorje P."/>
            <person name="Dorjee K."/>
            <person name="Dupes A."/>
            <person name="Elong R."/>
            <person name="Falk J."/>
            <person name="Farina A."/>
            <person name="Faro S."/>
            <person name="Ferguson D."/>
            <person name="Fisher S."/>
            <person name="Foley C.D."/>
            <person name="Franke A."/>
            <person name="Friedrich D."/>
            <person name="Gadbois L."/>
            <person name="Gearin G."/>
            <person name="Gearin C.R."/>
            <person name="Giannoukos G."/>
            <person name="Goode T."/>
            <person name="Graham J."/>
            <person name="Grandbois E."/>
            <person name="Grewal S."/>
            <person name="Gyaltsen K."/>
            <person name="Hafez N."/>
            <person name="Hagos B."/>
            <person name="Hall J."/>
            <person name="Henson C."/>
            <person name="Hollinger A."/>
            <person name="Honan T."/>
            <person name="Huard M.D."/>
            <person name="Hughes L."/>
            <person name="Hurhula B."/>
            <person name="Husby M.E."/>
            <person name="Kamat A."/>
            <person name="Kanga B."/>
            <person name="Kashin S."/>
            <person name="Khazanovich D."/>
            <person name="Kisner P."/>
            <person name="Lance K."/>
            <person name="Lara M."/>
            <person name="Lee W."/>
            <person name="Lennon N."/>
            <person name="Letendre F."/>
            <person name="LeVine R."/>
            <person name="Lipovsky A."/>
            <person name="Liu X."/>
            <person name="Liu J."/>
            <person name="Liu S."/>
            <person name="Lokyitsang T."/>
            <person name="Lokyitsang Y."/>
            <person name="Lubonja R."/>
            <person name="Lui A."/>
            <person name="MacDonald P."/>
            <person name="Magnisalis V."/>
            <person name="Maru K."/>
            <person name="Matthews C."/>
            <person name="McCusker W."/>
            <person name="McDonough S."/>
            <person name="Mehta T."/>
            <person name="Meldrim J."/>
            <person name="Meneus L."/>
            <person name="Mihai O."/>
            <person name="Mihalev A."/>
            <person name="Mihova T."/>
            <person name="Mittelman R."/>
            <person name="Mlenga V."/>
            <person name="Montmayeur A."/>
            <person name="Mulrain L."/>
            <person name="Navidi A."/>
            <person name="Naylor J."/>
            <person name="Negash T."/>
            <person name="Nguyen T."/>
            <person name="Nguyen N."/>
            <person name="Nicol R."/>
            <person name="Norbu C."/>
            <person name="Norbu N."/>
            <person name="Novod N."/>
            <person name="O'Neill B."/>
            <person name="Osman S."/>
            <person name="Markiewicz E."/>
            <person name="Oyono O.L."/>
            <person name="Patti C."/>
            <person name="Phunkhang P."/>
            <person name="Pierre F."/>
            <person name="Priest M."/>
            <person name="Raghuraman S."/>
            <person name="Rege F."/>
            <person name="Reyes R."/>
            <person name="Rise C."/>
            <person name="Rogov P."/>
            <person name="Ross K."/>
            <person name="Ryan E."/>
            <person name="Settipalli S."/>
            <person name="Shea T."/>
            <person name="Sherpa N."/>
            <person name="Shi L."/>
            <person name="Shih D."/>
            <person name="Sparrow T."/>
            <person name="Spaulding J."/>
            <person name="Stalker J."/>
            <person name="Stange-Thomann N."/>
            <person name="Stavropoulos S."/>
            <person name="Stone C."/>
            <person name="Strader C."/>
            <person name="Tesfaye S."/>
            <person name="Thomson T."/>
            <person name="Thoulutsang Y."/>
            <person name="Thoulutsang D."/>
            <person name="Topham K."/>
            <person name="Topping I."/>
            <person name="Tsamla T."/>
            <person name="Vassiliev H."/>
            <person name="Vo A."/>
            <person name="Wangchuk T."/>
            <person name="Wangdi T."/>
            <person name="Weiand M."/>
            <person name="Wilkinson J."/>
            <person name="Wilson A."/>
            <person name="Yadav S."/>
            <person name="Young G."/>
            <person name="Yu Q."/>
            <person name="Zembek L."/>
            <person name="Zhong D."/>
            <person name="Zimmer A."/>
            <person name="Zwirko Z."/>
            <person name="Jaffe D.B."/>
            <person name="Alvarez P."/>
            <person name="Brockman W."/>
            <person name="Butler J."/>
            <person name="Chin C."/>
            <person name="Gnerre S."/>
            <person name="Grabherr M."/>
            <person name="Kleber M."/>
            <person name="Mauceli E."/>
            <person name="MacCallum I."/>
        </authorList>
    </citation>
    <scope>NUCLEOTIDE SEQUENCE [LARGE SCALE GENOMIC DNA]</scope>
    <source>
        <strain evidence="4">Tucson 14024-0371.13</strain>
    </source>
</reference>
<dbReference type="HOGENOM" id="CLU_157358_1_0_1"/>
<evidence type="ECO:0000256" key="1">
    <source>
        <dbReference type="ARBA" id="ARBA00010800"/>
    </source>
</evidence>
<protein>
    <submittedName>
        <fullName evidence="3">Uncharacterized protein</fullName>
    </submittedName>
</protein>
<dbReference type="OMA" id="CHFQVLK"/>
<dbReference type="eggNOG" id="ENOG502S10S">
    <property type="taxonomic scope" value="Eukaryota"/>
</dbReference>
<dbReference type="GO" id="GO:0030681">
    <property type="term" value="C:multimeric ribonuclease P complex"/>
    <property type="evidence" value="ECO:0007669"/>
    <property type="project" value="TreeGrafter"/>
</dbReference>
<dbReference type="STRING" id="7217.B3LZB6"/>
<evidence type="ECO:0000313" key="4">
    <source>
        <dbReference type="Proteomes" id="UP000007801"/>
    </source>
</evidence>
<evidence type="ECO:0000313" key="3">
    <source>
        <dbReference type="EMBL" id="EDV44095.1"/>
    </source>
</evidence>
<comment type="similarity">
    <text evidence="1">Belongs to the eukaryotic/archaeal RNase P protein component 2 family.</text>
</comment>
<dbReference type="InterPro" id="IPR038085">
    <property type="entry name" value="Rnp2-like_sf"/>
</dbReference>
<dbReference type="OrthoDB" id="7481291at2759"/>
<dbReference type="SUPFAM" id="SSF160350">
    <property type="entry name" value="Rnp2-like"/>
    <property type="match status" value="1"/>
</dbReference>
<sequence length="101" mass="11491">MSDYQYLDVKLKLRDPESGTLNQVFLYGCIYKSLESIFGEIGGQTDLELLKLSADHRRFLVRIPADFLERVRIAIALIGQYQGVPCHFQVLETSATPLDLE</sequence>
<keyword evidence="2" id="KW-0819">tRNA processing</keyword>
<dbReference type="PhylomeDB" id="B3LZB6"/>
<dbReference type="Pfam" id="PF01900">
    <property type="entry name" value="RNase_P_Rpp14"/>
    <property type="match status" value="1"/>
</dbReference>
<dbReference type="PANTHER" id="PTHR15441">
    <property type="entry name" value="RIBONUCLEASE P PROTEIN SUBUNIT P14"/>
    <property type="match status" value="1"/>
</dbReference>
<dbReference type="Proteomes" id="UP000007801">
    <property type="component" value="Unassembled WGS sequence"/>
</dbReference>
<proteinExistence type="inferred from homology"/>
<dbReference type="GeneID" id="6501590"/>
<dbReference type="Gene3D" id="3.30.70.3250">
    <property type="entry name" value="Ribonuclease P, Pop5 subunit"/>
    <property type="match status" value="1"/>
</dbReference>